<feature type="domain" description="Bacterial Pleckstrin homology" evidence="1">
    <location>
        <begin position="15"/>
        <end position="130"/>
    </location>
</feature>
<dbReference type="SUPFAM" id="SSF50729">
    <property type="entry name" value="PH domain-like"/>
    <property type="match status" value="1"/>
</dbReference>
<accession>A0A918LES2</accession>
<comment type="caution">
    <text evidence="2">The sequence shown here is derived from an EMBL/GenBank/DDBJ whole genome shotgun (WGS) entry which is preliminary data.</text>
</comment>
<evidence type="ECO:0000259" key="1">
    <source>
        <dbReference type="Pfam" id="PF08000"/>
    </source>
</evidence>
<dbReference type="InterPro" id="IPR012544">
    <property type="entry name" value="PHb"/>
</dbReference>
<dbReference type="AlphaFoldDB" id="A0A918LES2"/>
<dbReference type="PANTHER" id="PTHR35796:SF3">
    <property type="entry name" value="BHLH DOMAIN-CONTAINING PROTEIN"/>
    <property type="match status" value="1"/>
</dbReference>
<dbReference type="InterPro" id="IPR037063">
    <property type="entry name" value="PHb_sf"/>
</dbReference>
<name>A0A918LES2_STRGD</name>
<proteinExistence type="predicted"/>
<evidence type="ECO:0000313" key="3">
    <source>
        <dbReference type="Proteomes" id="UP000653493"/>
    </source>
</evidence>
<evidence type="ECO:0000313" key="2">
    <source>
        <dbReference type="EMBL" id="GGS36987.1"/>
    </source>
</evidence>
<sequence length="133" mass="14666">MSDAAAAHAGDPMALFGNAHTIDPAQAAQDYARLLGHGEQVHAAFLLIRDTILFTDRRLILIDKQGLTGKKTEYHSVPYRSITHFSVETAGHFDLDAELKIWLSGSQTPIQKTFTKGVDIYEVQAILTQFAAR</sequence>
<gene>
    <name evidence="2" type="ORF">GCM10010238_27970</name>
</gene>
<dbReference type="Pfam" id="PF08000">
    <property type="entry name" value="bPH_1"/>
    <property type="match status" value="1"/>
</dbReference>
<dbReference type="PANTHER" id="PTHR35796">
    <property type="entry name" value="HYPOTHETICAL CYTOSOLIC PROTEIN"/>
    <property type="match status" value="1"/>
</dbReference>
<keyword evidence="3" id="KW-1185">Reference proteome</keyword>
<reference evidence="2" key="1">
    <citation type="journal article" date="2014" name="Int. J. Syst. Evol. Microbiol.">
        <title>Complete genome sequence of Corynebacterium casei LMG S-19264T (=DSM 44701T), isolated from a smear-ripened cheese.</title>
        <authorList>
            <consortium name="US DOE Joint Genome Institute (JGI-PGF)"/>
            <person name="Walter F."/>
            <person name="Albersmeier A."/>
            <person name="Kalinowski J."/>
            <person name="Ruckert C."/>
        </authorList>
    </citation>
    <scope>NUCLEOTIDE SEQUENCE</scope>
    <source>
        <strain evidence="2">JCM 4234</strain>
    </source>
</reference>
<dbReference type="CDD" id="cd13225">
    <property type="entry name" value="PH-like_bacteria"/>
    <property type="match status" value="1"/>
</dbReference>
<dbReference type="Proteomes" id="UP000653493">
    <property type="component" value="Unassembled WGS sequence"/>
</dbReference>
<dbReference type="Gene3D" id="2.30.29.50">
    <property type="entry name" value="Bacterial Pleckstrin homology domain"/>
    <property type="match status" value="1"/>
</dbReference>
<dbReference type="EMBL" id="BMSL01000006">
    <property type="protein sequence ID" value="GGS36987.1"/>
    <property type="molecule type" value="Genomic_DNA"/>
</dbReference>
<reference evidence="2" key="2">
    <citation type="submission" date="2020-09" db="EMBL/GenBank/DDBJ databases">
        <authorList>
            <person name="Sun Q."/>
            <person name="Ohkuma M."/>
        </authorList>
    </citation>
    <scope>NUCLEOTIDE SEQUENCE</scope>
    <source>
        <strain evidence="2">JCM 4234</strain>
    </source>
</reference>
<protein>
    <recommendedName>
        <fullName evidence="1">Bacterial Pleckstrin homology domain-containing protein</fullName>
    </recommendedName>
</protein>
<organism evidence="2 3">
    <name type="scientific">Streptomyces griseoviridis</name>
    <dbReference type="NCBI Taxonomy" id="45398"/>
    <lineage>
        <taxon>Bacteria</taxon>
        <taxon>Bacillati</taxon>
        <taxon>Actinomycetota</taxon>
        <taxon>Actinomycetes</taxon>
        <taxon>Kitasatosporales</taxon>
        <taxon>Streptomycetaceae</taxon>
        <taxon>Streptomyces</taxon>
    </lineage>
</organism>